<feature type="compositionally biased region" description="Basic and acidic residues" evidence="1">
    <location>
        <begin position="106"/>
        <end position="117"/>
    </location>
</feature>
<dbReference type="GO" id="GO:0009408">
    <property type="term" value="P:response to heat"/>
    <property type="evidence" value="ECO:0007669"/>
    <property type="project" value="InterPro"/>
</dbReference>
<feature type="region of interest" description="Disordered" evidence="1">
    <location>
        <begin position="91"/>
        <end position="135"/>
    </location>
</feature>
<feature type="compositionally biased region" description="Polar residues" evidence="1">
    <location>
        <begin position="94"/>
        <end position="105"/>
    </location>
</feature>
<proteinExistence type="predicted"/>
<keyword evidence="3" id="KW-1185">Reference proteome</keyword>
<feature type="compositionally biased region" description="Basic and acidic residues" evidence="1">
    <location>
        <begin position="13"/>
        <end position="23"/>
    </location>
</feature>
<sequence length="135" mass="14293">MSTGDVIINYKEMASEESHKKPSEPSNSELFASAKLVADAAQSTIRNESDKVDKAKVADAAGDLLDAAGKYAKLDEQKGVGQYVDKAADYLHQYQPTNSSTTSKPAESKTDDAKPKSEGGGFGDFAKLAGGFLNK</sequence>
<feature type="region of interest" description="Disordered" evidence="1">
    <location>
        <begin position="11"/>
        <end position="30"/>
    </location>
</feature>
<protein>
    <recommendedName>
        <fullName evidence="4">Nodulin-related protein 1</fullName>
    </recommendedName>
</protein>
<dbReference type="AlphaFoldDB" id="A0AAN9R957"/>
<reference evidence="2 3" key="1">
    <citation type="submission" date="2024-01" db="EMBL/GenBank/DDBJ databases">
        <title>The genomes of 5 underutilized Papilionoideae crops provide insights into root nodulation and disease resistanc.</title>
        <authorList>
            <person name="Jiang F."/>
        </authorList>
    </citation>
    <scope>NUCLEOTIDE SEQUENCE [LARGE SCALE GENOMIC DNA]</scope>
    <source>
        <strain evidence="2">LVBAO_FW01</strain>
        <tissue evidence="2">Leaves</tissue>
    </source>
</reference>
<gene>
    <name evidence="2" type="ORF">VNO77_04530</name>
</gene>
<dbReference type="PANTHER" id="PTHR35098:SF1">
    <property type="entry name" value="NODULIN-RELATED PROTEIN 2"/>
    <property type="match status" value="1"/>
</dbReference>
<organism evidence="2 3">
    <name type="scientific">Canavalia gladiata</name>
    <name type="common">Sword bean</name>
    <name type="synonym">Dolichos gladiatus</name>
    <dbReference type="NCBI Taxonomy" id="3824"/>
    <lineage>
        <taxon>Eukaryota</taxon>
        <taxon>Viridiplantae</taxon>
        <taxon>Streptophyta</taxon>
        <taxon>Embryophyta</taxon>
        <taxon>Tracheophyta</taxon>
        <taxon>Spermatophyta</taxon>
        <taxon>Magnoliopsida</taxon>
        <taxon>eudicotyledons</taxon>
        <taxon>Gunneridae</taxon>
        <taxon>Pentapetalae</taxon>
        <taxon>rosids</taxon>
        <taxon>fabids</taxon>
        <taxon>Fabales</taxon>
        <taxon>Fabaceae</taxon>
        <taxon>Papilionoideae</taxon>
        <taxon>50 kb inversion clade</taxon>
        <taxon>NPAAA clade</taxon>
        <taxon>indigoferoid/millettioid clade</taxon>
        <taxon>Phaseoleae</taxon>
        <taxon>Canavalia</taxon>
    </lineage>
</organism>
<name>A0AAN9R957_CANGL</name>
<dbReference type="Proteomes" id="UP001367508">
    <property type="component" value="Unassembled WGS sequence"/>
</dbReference>
<evidence type="ECO:0000313" key="2">
    <source>
        <dbReference type="EMBL" id="KAK7362419.1"/>
    </source>
</evidence>
<comment type="caution">
    <text evidence="2">The sequence shown here is derived from an EMBL/GenBank/DDBJ whole genome shotgun (WGS) entry which is preliminary data.</text>
</comment>
<dbReference type="InterPro" id="IPR040294">
    <property type="entry name" value="Nodulin-rel_1/2"/>
</dbReference>
<dbReference type="GO" id="GO:0010115">
    <property type="term" value="P:regulation of abscisic acid biosynthetic process"/>
    <property type="evidence" value="ECO:0007669"/>
    <property type="project" value="InterPro"/>
</dbReference>
<evidence type="ECO:0000256" key="1">
    <source>
        <dbReference type="SAM" id="MobiDB-lite"/>
    </source>
</evidence>
<dbReference type="EMBL" id="JAYMYQ010000001">
    <property type="protein sequence ID" value="KAK7362419.1"/>
    <property type="molecule type" value="Genomic_DNA"/>
</dbReference>
<accession>A0AAN9R957</accession>
<dbReference type="PANTHER" id="PTHR35098">
    <property type="entry name" value="EXPRESSED PROTEIN"/>
    <property type="match status" value="1"/>
</dbReference>
<evidence type="ECO:0000313" key="3">
    <source>
        <dbReference type="Proteomes" id="UP001367508"/>
    </source>
</evidence>
<evidence type="ECO:0008006" key="4">
    <source>
        <dbReference type="Google" id="ProtNLM"/>
    </source>
</evidence>